<dbReference type="PROSITE" id="PS00101">
    <property type="entry name" value="HEXAPEP_TRANSFERASES"/>
    <property type="match status" value="1"/>
</dbReference>
<dbReference type="CDD" id="cd03357">
    <property type="entry name" value="LbH_MAT_GAT"/>
    <property type="match status" value="1"/>
</dbReference>
<dbReference type="InterPro" id="IPR018357">
    <property type="entry name" value="Hexapep_transf_CS"/>
</dbReference>
<evidence type="ECO:0000313" key="7">
    <source>
        <dbReference type="Proteomes" id="UP000564573"/>
    </source>
</evidence>
<keyword evidence="2 6" id="KW-0808">Transferase</keyword>
<proteinExistence type="inferred from homology"/>
<dbReference type="Pfam" id="PF12464">
    <property type="entry name" value="Mac"/>
    <property type="match status" value="1"/>
</dbReference>
<dbReference type="RefSeq" id="WP_323985221.1">
    <property type="nucleotide sequence ID" value="NZ_JACIBS010000001.1"/>
</dbReference>
<evidence type="ECO:0000256" key="2">
    <source>
        <dbReference type="ARBA" id="ARBA00022679"/>
    </source>
</evidence>
<dbReference type="EMBL" id="JACIBS010000001">
    <property type="protein sequence ID" value="MBB3663697.1"/>
    <property type="molecule type" value="Genomic_DNA"/>
</dbReference>
<dbReference type="SMART" id="SM01266">
    <property type="entry name" value="Mac"/>
    <property type="match status" value="1"/>
</dbReference>
<dbReference type="SUPFAM" id="SSF51161">
    <property type="entry name" value="Trimeric LpxA-like enzymes"/>
    <property type="match status" value="1"/>
</dbReference>
<sequence>MGEHKERMLRGEWYLDEPELADDRRRCRRLVDRFNAAAADEDALRRGLLTELVALLGDGAAVEQPFRCSYGTQIRLGASAFVNSDAIFMDDAPITIGDDVRIGPRAQLLTALHPMDDHERRRAGWERPEPITIGDNSWLGGGVIVCPGVTIGENAVIGAGSVVVRDVPGHVFAAGNPARVIRSLDGG</sequence>
<dbReference type="EC" id="2.3.1.79" evidence="6"/>
<protein>
    <submittedName>
        <fullName evidence="6">Maltose O-acetyltransferase</fullName>
        <ecNumber evidence="6">2.3.1.79</ecNumber>
    </submittedName>
</protein>
<dbReference type="Pfam" id="PF00132">
    <property type="entry name" value="Hexapep"/>
    <property type="match status" value="1"/>
</dbReference>
<evidence type="ECO:0000256" key="1">
    <source>
        <dbReference type="ARBA" id="ARBA00007274"/>
    </source>
</evidence>
<keyword evidence="3" id="KW-0677">Repeat</keyword>
<evidence type="ECO:0000256" key="4">
    <source>
        <dbReference type="ARBA" id="ARBA00023315"/>
    </source>
</evidence>
<dbReference type="GO" id="GO:0008925">
    <property type="term" value="F:maltose O-acetyltransferase activity"/>
    <property type="evidence" value="ECO:0007669"/>
    <property type="project" value="UniProtKB-EC"/>
</dbReference>
<dbReference type="InterPro" id="IPR001451">
    <property type="entry name" value="Hexapep"/>
</dbReference>
<dbReference type="AlphaFoldDB" id="A0A839XM36"/>
<name>A0A839XM36_9PSEU</name>
<dbReference type="InterPro" id="IPR011004">
    <property type="entry name" value="Trimer_LpxA-like_sf"/>
</dbReference>
<dbReference type="InterPro" id="IPR051159">
    <property type="entry name" value="Hexapeptide_acetyltransf"/>
</dbReference>
<dbReference type="FunFam" id="2.160.10.10:FF:000025">
    <property type="entry name" value="Hexapeptide-repeat containing-acetyltransferase"/>
    <property type="match status" value="1"/>
</dbReference>
<dbReference type="InterPro" id="IPR024688">
    <property type="entry name" value="Mac_dom"/>
</dbReference>
<dbReference type="Proteomes" id="UP000564573">
    <property type="component" value="Unassembled WGS sequence"/>
</dbReference>
<comment type="similarity">
    <text evidence="1">Belongs to the transferase hexapeptide repeat family.</text>
</comment>
<dbReference type="Gene3D" id="2.160.10.10">
    <property type="entry name" value="Hexapeptide repeat proteins"/>
    <property type="match status" value="1"/>
</dbReference>
<evidence type="ECO:0000259" key="5">
    <source>
        <dbReference type="SMART" id="SM01266"/>
    </source>
</evidence>
<accession>A0A839XM36</accession>
<dbReference type="GO" id="GO:0005829">
    <property type="term" value="C:cytosol"/>
    <property type="evidence" value="ECO:0007669"/>
    <property type="project" value="TreeGrafter"/>
</dbReference>
<keyword evidence="4 6" id="KW-0012">Acyltransferase</keyword>
<organism evidence="6 7">
    <name type="scientific">Prauserella sediminis</name>
    <dbReference type="NCBI Taxonomy" id="577680"/>
    <lineage>
        <taxon>Bacteria</taxon>
        <taxon>Bacillati</taxon>
        <taxon>Actinomycetota</taxon>
        <taxon>Actinomycetes</taxon>
        <taxon>Pseudonocardiales</taxon>
        <taxon>Pseudonocardiaceae</taxon>
        <taxon>Prauserella</taxon>
        <taxon>Prauserella salsuginis group</taxon>
    </lineage>
</organism>
<dbReference type="PANTHER" id="PTHR23416:SF23">
    <property type="entry name" value="ACETYLTRANSFERASE C18B11.09C-RELATED"/>
    <property type="match status" value="1"/>
</dbReference>
<evidence type="ECO:0000256" key="3">
    <source>
        <dbReference type="ARBA" id="ARBA00022737"/>
    </source>
</evidence>
<dbReference type="PANTHER" id="PTHR23416">
    <property type="entry name" value="SIALIC ACID SYNTHASE-RELATED"/>
    <property type="match status" value="1"/>
</dbReference>
<comment type="caution">
    <text evidence="6">The sequence shown here is derived from an EMBL/GenBank/DDBJ whole genome shotgun (WGS) entry which is preliminary data.</text>
</comment>
<reference evidence="6 7" key="1">
    <citation type="submission" date="2020-08" db="EMBL/GenBank/DDBJ databases">
        <title>Sequencing the genomes of 1000 actinobacteria strains.</title>
        <authorList>
            <person name="Klenk H.-P."/>
        </authorList>
    </citation>
    <scope>NUCLEOTIDE SEQUENCE [LARGE SCALE GENOMIC DNA]</scope>
    <source>
        <strain evidence="6 7">DSM 45267</strain>
    </source>
</reference>
<keyword evidence="7" id="KW-1185">Reference proteome</keyword>
<feature type="domain" description="Maltose/galactoside acetyltransferase" evidence="5">
    <location>
        <begin position="5"/>
        <end position="58"/>
    </location>
</feature>
<evidence type="ECO:0000313" key="6">
    <source>
        <dbReference type="EMBL" id="MBB3663697.1"/>
    </source>
</evidence>
<gene>
    <name evidence="6" type="ORF">FB384_002601</name>
</gene>